<evidence type="ECO:0000256" key="2">
    <source>
        <dbReference type="ARBA" id="ARBA00022630"/>
    </source>
</evidence>
<dbReference type="OrthoDB" id="9767256at2"/>
<dbReference type="Pfam" id="PF01565">
    <property type="entry name" value="FAD_binding_4"/>
    <property type="match status" value="1"/>
</dbReference>
<keyword evidence="7" id="KW-1185">Reference proteome</keyword>
<keyword evidence="2" id="KW-0285">Flavoprotein</keyword>
<dbReference type="InterPro" id="IPR016171">
    <property type="entry name" value="Vanillyl_alc_oxidase_C-sub2"/>
</dbReference>
<dbReference type="Pfam" id="PF02913">
    <property type="entry name" value="FAD-oxidase_C"/>
    <property type="match status" value="1"/>
</dbReference>
<evidence type="ECO:0000256" key="4">
    <source>
        <dbReference type="ARBA" id="ARBA00023002"/>
    </source>
</evidence>
<protein>
    <submittedName>
        <fullName evidence="6">Glycolate oxidase FAD binding subunit</fullName>
    </submittedName>
</protein>
<dbReference type="InterPro" id="IPR036318">
    <property type="entry name" value="FAD-bd_PCMH-like_sf"/>
</dbReference>
<dbReference type="Gene3D" id="3.30.465.10">
    <property type="match status" value="1"/>
</dbReference>
<dbReference type="PROSITE" id="PS51387">
    <property type="entry name" value="FAD_PCMH"/>
    <property type="match status" value="1"/>
</dbReference>
<keyword evidence="4" id="KW-0560">Oxidoreductase</keyword>
<keyword evidence="3" id="KW-0274">FAD</keyword>
<evidence type="ECO:0000313" key="6">
    <source>
        <dbReference type="EMBL" id="VVM05187.1"/>
    </source>
</evidence>
<proteinExistence type="predicted"/>
<comment type="cofactor">
    <cofactor evidence="1">
        <name>FAD</name>
        <dbReference type="ChEBI" id="CHEBI:57692"/>
    </cofactor>
</comment>
<dbReference type="InterPro" id="IPR004113">
    <property type="entry name" value="FAD-bd_oxidored_4_C"/>
</dbReference>
<comment type="caution">
    <text evidence="6">The sequence shown here is derived from an EMBL/GenBank/DDBJ whole genome shotgun (WGS) entry which is preliminary data.</text>
</comment>
<dbReference type="GO" id="GO:0071949">
    <property type="term" value="F:FAD binding"/>
    <property type="evidence" value="ECO:0007669"/>
    <property type="project" value="InterPro"/>
</dbReference>
<evidence type="ECO:0000256" key="1">
    <source>
        <dbReference type="ARBA" id="ARBA00001974"/>
    </source>
</evidence>
<dbReference type="InterPro" id="IPR016166">
    <property type="entry name" value="FAD-bd_PCMH"/>
</dbReference>
<dbReference type="InterPro" id="IPR006094">
    <property type="entry name" value="Oxid_FAD_bind_N"/>
</dbReference>
<evidence type="ECO:0000313" key="7">
    <source>
        <dbReference type="Proteomes" id="UP000381693"/>
    </source>
</evidence>
<feature type="domain" description="FAD-binding PCMH-type" evidence="5">
    <location>
        <begin position="1"/>
        <end position="176"/>
    </location>
</feature>
<dbReference type="PANTHER" id="PTHR11748:SF103">
    <property type="entry name" value="GLYCOLATE OXIDASE SUBUNIT GLCE"/>
    <property type="match status" value="1"/>
</dbReference>
<name>A0A5E6MI69_9BACT</name>
<organism evidence="6 7">
    <name type="scientific">Methylacidimicrobium cyclopophantes</name>
    <dbReference type="NCBI Taxonomy" id="1041766"/>
    <lineage>
        <taxon>Bacteria</taxon>
        <taxon>Pseudomonadati</taxon>
        <taxon>Verrucomicrobiota</taxon>
        <taxon>Methylacidimicrobium</taxon>
    </lineage>
</organism>
<dbReference type="GO" id="GO:0016491">
    <property type="term" value="F:oxidoreductase activity"/>
    <property type="evidence" value="ECO:0007669"/>
    <property type="project" value="UniProtKB-KW"/>
</dbReference>
<dbReference type="Gene3D" id="1.10.45.10">
    <property type="entry name" value="Vanillyl-alcohol Oxidase, Chain A, domain 4"/>
    <property type="match status" value="1"/>
</dbReference>
<dbReference type="InterPro" id="IPR016169">
    <property type="entry name" value="FAD-bd_PCMH_sub2"/>
</dbReference>
<dbReference type="EMBL" id="CABFUZ020000081">
    <property type="protein sequence ID" value="VVM05187.1"/>
    <property type="molecule type" value="Genomic_DNA"/>
</dbReference>
<dbReference type="InterPro" id="IPR016164">
    <property type="entry name" value="FAD-linked_Oxase-like_C"/>
</dbReference>
<reference evidence="6" key="1">
    <citation type="submission" date="2019-09" db="EMBL/GenBank/DDBJ databases">
        <authorList>
            <person name="Cremers G."/>
        </authorList>
    </citation>
    <scope>NUCLEOTIDE SEQUENCE [LARGE SCALE GENOMIC DNA]</scope>
    <source>
        <strain evidence="6">3B</strain>
    </source>
</reference>
<gene>
    <name evidence="6" type="primary">glcE</name>
    <name evidence="6" type="ORF">MAMC_00459</name>
</gene>
<dbReference type="Proteomes" id="UP000381693">
    <property type="component" value="Unassembled WGS sequence"/>
</dbReference>
<sequence length="356" mass="38685">MGNEDEDQDLTAALAEGMRQAHDAKTPLYLIGGDTKPFWGRGVEGRRFSLLGHRGVIRYEPTELVLTARAGTPLVEIHRLLAAHGQWLPFEPPSFGSAATLGGTIACGLSGPARPFLGAARDFVLGVRVLDGRGQVLRFGGEVIKNVAGYDVARFLTGAQGTLGALLEVSLKVHPKPPVSETLARKESAEAAIQLLVELAAQPFPLTAACHDGERLFLRFHGTEGALQAATNRIGGDRLADADSFWESVREQTHPFFSEPGPLWRLSVPPATLPLAPGRGALFLDWGGAQRWWKGLAEPAMVWNWAREKGGHAMLFDSGQCHRQPIDPDLLSLHKRLKHSFDPEGILNPGRLYETL</sequence>
<dbReference type="PANTHER" id="PTHR11748">
    <property type="entry name" value="D-LACTATE DEHYDROGENASE"/>
    <property type="match status" value="1"/>
</dbReference>
<evidence type="ECO:0000259" key="5">
    <source>
        <dbReference type="PROSITE" id="PS51387"/>
    </source>
</evidence>
<evidence type="ECO:0000256" key="3">
    <source>
        <dbReference type="ARBA" id="ARBA00022827"/>
    </source>
</evidence>
<dbReference type="SUPFAM" id="SSF56176">
    <property type="entry name" value="FAD-binding/transporter-associated domain-like"/>
    <property type="match status" value="1"/>
</dbReference>
<accession>A0A5E6MI69</accession>
<dbReference type="AlphaFoldDB" id="A0A5E6MI69"/>
<dbReference type="SUPFAM" id="SSF55103">
    <property type="entry name" value="FAD-linked oxidases, C-terminal domain"/>
    <property type="match status" value="1"/>
</dbReference>
<dbReference type="NCBIfam" id="NF008439">
    <property type="entry name" value="PRK11282.1"/>
    <property type="match status" value="1"/>
</dbReference>
<dbReference type="RefSeq" id="WP_142524560.1">
    <property type="nucleotide sequence ID" value="NZ_CABFUZ020000081.1"/>
</dbReference>